<keyword evidence="1" id="KW-0802">TPR repeat</keyword>
<dbReference type="Pfam" id="PF13181">
    <property type="entry name" value="TPR_8"/>
    <property type="match status" value="1"/>
</dbReference>
<accession>A0A6B3R4N8</accession>
<dbReference type="InterPro" id="IPR019734">
    <property type="entry name" value="TPR_rpt"/>
</dbReference>
<comment type="caution">
    <text evidence="3">The sequence shown here is derived from an EMBL/GenBank/DDBJ whole genome shotgun (WGS) entry which is preliminary data.</text>
</comment>
<organism evidence="3 4">
    <name type="scientific">Psychroflexus aurantiacus</name>
    <dbReference type="NCBI Taxonomy" id="2709310"/>
    <lineage>
        <taxon>Bacteria</taxon>
        <taxon>Pseudomonadati</taxon>
        <taxon>Bacteroidota</taxon>
        <taxon>Flavobacteriia</taxon>
        <taxon>Flavobacteriales</taxon>
        <taxon>Flavobacteriaceae</taxon>
        <taxon>Psychroflexus</taxon>
    </lineage>
</organism>
<dbReference type="Gene3D" id="1.25.40.10">
    <property type="entry name" value="Tetratricopeptide repeat domain"/>
    <property type="match status" value="3"/>
</dbReference>
<proteinExistence type="predicted"/>
<feature type="repeat" description="TPR" evidence="1">
    <location>
        <begin position="316"/>
        <end position="349"/>
    </location>
</feature>
<dbReference type="InterPro" id="IPR011990">
    <property type="entry name" value="TPR-like_helical_dom_sf"/>
</dbReference>
<dbReference type="Proteomes" id="UP000478505">
    <property type="component" value="Unassembled WGS sequence"/>
</dbReference>
<protein>
    <recommendedName>
        <fullName evidence="5">Protein involved in gliding motility SprE</fullName>
    </recommendedName>
</protein>
<evidence type="ECO:0000313" key="3">
    <source>
        <dbReference type="EMBL" id="NEV92851.1"/>
    </source>
</evidence>
<gene>
    <name evidence="3" type="ORF">G3567_01660</name>
</gene>
<evidence type="ECO:0000256" key="2">
    <source>
        <dbReference type="SAM" id="MobiDB-lite"/>
    </source>
</evidence>
<feature type="region of interest" description="Disordered" evidence="2">
    <location>
        <begin position="43"/>
        <end position="64"/>
    </location>
</feature>
<name>A0A6B3R4N8_9FLAO</name>
<keyword evidence="4" id="KW-1185">Reference proteome</keyword>
<dbReference type="PROSITE" id="PS50005">
    <property type="entry name" value="TPR"/>
    <property type="match status" value="1"/>
</dbReference>
<evidence type="ECO:0000256" key="1">
    <source>
        <dbReference type="PROSITE-ProRule" id="PRU00339"/>
    </source>
</evidence>
<dbReference type="EMBL" id="JAAIKD010000001">
    <property type="protein sequence ID" value="NEV92851.1"/>
    <property type="molecule type" value="Genomic_DNA"/>
</dbReference>
<sequence length="815" mass="94744">MTTYYNIVYNGNLALEKGKQQVEDAYKEDYWAVLPIERMAIKETPSRRTGRNSEASQNTPFQEAEEKATKAIQKHSMFIKGKEYNPQIDETFLLLGKARYFDQRFIPAKDAFSFILNHYPESSTINEAVIWQEKTNLRLENFDRAIKNLDSLLKTSGLSALEQHEASATLAQAYIFEDEKRFAIPPLRLAIATAPDEEKKARLLFIKGQLYALLGEKDSARVSFDEVIALNRKSPRRYRIHSKLEQLRLKDLEKTSWNETELAFQDMAENRENRPFLDFIYYDNAVFRLAKDSVRLAVEKFNASLREEPSDTYLKSRNYFNLGEIYFDKASYETAGKYYDSTLTNLPENTLEHIQIKRKKDNLEEVINYERIAKETDSILNLVNASDEKRIQVFSAYIEKLKEEEKSVFARESASKLADSRFGAQRSQIGAQGNNPSDFYFYDRIEAQKGEVVFRRIWGDIQLTDDWRRDPVRSSGLNIESEEAVVVEEELKPEYNPQTYIAKIPTDEAIIDSISDERNFANYQLGILYKEKFRRNDLAILKLEALLENDPEERLVLPSTYYLYKIYEETGDVKRAMQWKTEILNKHPESSYASILRNPEAYRTAADNPQNIYNKLFRDYQAEHYEGVLNEIETYTKVFLGNSILPKLELLKARVLAKLEGLEAYMEALNYVALTYPQSKEGKYAQEQYKQLKDSSFSSEFDMDPAPDSEYMLVFKFDTKATPESKIHGIKEDLLAALQKEPGLNLSLNENNYTPNQTLITLKGLRSKAAAEELAEKFIKNAIIDKNFTYFVITQQNYKIAQRHKNLDDYLENYR</sequence>
<dbReference type="AlphaFoldDB" id="A0A6B3R4N8"/>
<dbReference type="SUPFAM" id="SSF48452">
    <property type="entry name" value="TPR-like"/>
    <property type="match status" value="2"/>
</dbReference>
<evidence type="ECO:0008006" key="5">
    <source>
        <dbReference type="Google" id="ProtNLM"/>
    </source>
</evidence>
<evidence type="ECO:0000313" key="4">
    <source>
        <dbReference type="Proteomes" id="UP000478505"/>
    </source>
</evidence>
<dbReference type="SMART" id="SM00028">
    <property type="entry name" value="TPR"/>
    <property type="match status" value="2"/>
</dbReference>
<reference evidence="3 4" key="1">
    <citation type="submission" date="2020-02" db="EMBL/GenBank/DDBJ databases">
        <title>Flavobacteriaceae Psychroflexus bacterium YR1-1, complete genome.</title>
        <authorList>
            <person name="Li Y."/>
            <person name="Wu S."/>
        </authorList>
    </citation>
    <scope>NUCLEOTIDE SEQUENCE [LARGE SCALE GENOMIC DNA]</scope>
    <source>
        <strain evidence="3 4">YR1-1</strain>
    </source>
</reference>
<feature type="compositionally biased region" description="Polar residues" evidence="2">
    <location>
        <begin position="52"/>
        <end position="61"/>
    </location>
</feature>